<gene>
    <name evidence="4" type="ORF">ACFQL7_24950</name>
</gene>
<dbReference type="EMBL" id="JBHTAX010000005">
    <property type="protein sequence ID" value="MFC7192734.1"/>
    <property type="molecule type" value="Genomic_DNA"/>
</dbReference>
<dbReference type="RefSeq" id="WP_390206817.1">
    <property type="nucleotide sequence ID" value="NZ_JBHSZC010000004.1"/>
</dbReference>
<sequence length="137" mass="15680">MDHDGTTQISEEFTSRGFVYAEPVNGQHGLEYWTLLTNYDRETVKTLLDEIREERDAEITVTKITQSNATTNNGGLPLHRLSRRQREIFQLARDRGFYEWPKQTSAGELAEELGITTSTFHEHLHKAEAKLLGSTTE</sequence>
<dbReference type="SUPFAM" id="SSF88659">
    <property type="entry name" value="Sigma3 and sigma4 domains of RNA polymerase sigma factors"/>
    <property type="match status" value="1"/>
</dbReference>
<dbReference type="InterPro" id="IPR013324">
    <property type="entry name" value="RNA_pol_sigma_r3/r4-like"/>
</dbReference>
<accession>A0ABD5YTR0</accession>
<reference evidence="4 5" key="1">
    <citation type="journal article" date="2019" name="Int. J. Syst. Evol. Microbiol.">
        <title>The Global Catalogue of Microorganisms (GCM) 10K type strain sequencing project: providing services to taxonomists for standard genome sequencing and annotation.</title>
        <authorList>
            <consortium name="The Broad Institute Genomics Platform"/>
            <consortium name="The Broad Institute Genome Sequencing Center for Infectious Disease"/>
            <person name="Wu L."/>
            <person name="Ma J."/>
        </authorList>
    </citation>
    <scope>NUCLEOTIDE SEQUENCE [LARGE SCALE GENOMIC DNA]</scope>
    <source>
        <strain evidence="4 5">RDMS1</strain>
    </source>
</reference>
<feature type="domain" description="HTH bat-type" evidence="3">
    <location>
        <begin position="81"/>
        <end position="132"/>
    </location>
</feature>
<evidence type="ECO:0000313" key="4">
    <source>
        <dbReference type="EMBL" id="MFC7192734.1"/>
    </source>
</evidence>
<dbReference type="InterPro" id="IPR007050">
    <property type="entry name" value="HTH_bacterioopsin"/>
</dbReference>
<proteinExistence type="predicted"/>
<keyword evidence="5" id="KW-1185">Reference proteome</keyword>
<evidence type="ECO:0000256" key="2">
    <source>
        <dbReference type="ARBA" id="ARBA00023163"/>
    </source>
</evidence>
<evidence type="ECO:0000259" key="3">
    <source>
        <dbReference type="Pfam" id="PF04967"/>
    </source>
</evidence>
<comment type="caution">
    <text evidence="4">The sequence shown here is derived from an EMBL/GenBank/DDBJ whole genome shotgun (WGS) entry which is preliminary data.</text>
</comment>
<organism evidence="4 5">
    <name type="scientific">Halocatena marina</name>
    <dbReference type="NCBI Taxonomy" id="2934937"/>
    <lineage>
        <taxon>Archaea</taxon>
        <taxon>Methanobacteriati</taxon>
        <taxon>Methanobacteriota</taxon>
        <taxon>Stenosarchaea group</taxon>
        <taxon>Halobacteria</taxon>
        <taxon>Halobacteriales</taxon>
        <taxon>Natronomonadaceae</taxon>
        <taxon>Halocatena</taxon>
    </lineage>
</organism>
<dbReference type="InterPro" id="IPR036388">
    <property type="entry name" value="WH-like_DNA-bd_sf"/>
</dbReference>
<keyword evidence="2" id="KW-0804">Transcription</keyword>
<protein>
    <submittedName>
        <fullName evidence="4">Helix-turn-helix domain-containing protein</fullName>
    </submittedName>
</protein>
<evidence type="ECO:0000256" key="1">
    <source>
        <dbReference type="ARBA" id="ARBA00023015"/>
    </source>
</evidence>
<dbReference type="Proteomes" id="UP001596417">
    <property type="component" value="Unassembled WGS sequence"/>
</dbReference>
<dbReference type="Gene3D" id="1.10.10.10">
    <property type="entry name" value="Winged helix-like DNA-binding domain superfamily/Winged helix DNA-binding domain"/>
    <property type="match status" value="1"/>
</dbReference>
<dbReference type="AlphaFoldDB" id="A0ABD5YTR0"/>
<dbReference type="PANTHER" id="PTHR34236">
    <property type="entry name" value="DIMETHYL SULFOXIDE REDUCTASE TRANSCRIPTIONAL ACTIVATOR"/>
    <property type="match status" value="1"/>
</dbReference>
<dbReference type="Pfam" id="PF04967">
    <property type="entry name" value="HTH_10"/>
    <property type="match status" value="1"/>
</dbReference>
<dbReference type="PANTHER" id="PTHR34236:SF1">
    <property type="entry name" value="DIMETHYL SULFOXIDE REDUCTASE TRANSCRIPTIONAL ACTIVATOR"/>
    <property type="match status" value="1"/>
</dbReference>
<name>A0ABD5YTR0_9EURY</name>
<evidence type="ECO:0000313" key="5">
    <source>
        <dbReference type="Proteomes" id="UP001596417"/>
    </source>
</evidence>
<keyword evidence="1" id="KW-0805">Transcription regulation</keyword>